<feature type="region of interest" description="Disordered" evidence="1">
    <location>
        <begin position="223"/>
        <end position="249"/>
    </location>
</feature>
<dbReference type="AlphaFoldDB" id="A0A2G1WI29"/>
<dbReference type="EMBL" id="NHOA01000084">
    <property type="protein sequence ID" value="PHQ38647.1"/>
    <property type="molecule type" value="Genomic_DNA"/>
</dbReference>
<dbReference type="Proteomes" id="UP000222824">
    <property type="component" value="Unassembled WGS sequence"/>
</dbReference>
<reference evidence="3 4" key="1">
    <citation type="journal article" date="2014" name="Front. Microbiol.">
        <title>Population and genomic analysis of the genus Halorubrum.</title>
        <authorList>
            <person name="Fullmer M.S."/>
            <person name="Soucy S.M."/>
            <person name="Swithers K.S."/>
            <person name="Makkay A.M."/>
            <person name="Wheeler R."/>
            <person name="Ventosa A."/>
            <person name="Gogarten J.P."/>
            <person name="Papke R.T."/>
        </authorList>
    </citation>
    <scope>NUCLEOTIDE SEQUENCE [LARGE SCALE GENOMIC DNA]</scope>
    <source>
        <strain evidence="3 4">C49</strain>
    </source>
</reference>
<protein>
    <submittedName>
        <fullName evidence="3">Thiaminase II</fullName>
    </submittedName>
</protein>
<dbReference type="PANTHER" id="PTHR43198:SF2">
    <property type="entry name" value="SI:CH1073-67J19.1-RELATED"/>
    <property type="match status" value="1"/>
</dbReference>
<dbReference type="InterPro" id="IPR016084">
    <property type="entry name" value="Haem_Oase-like_multi-hlx"/>
</dbReference>
<feature type="domain" description="Thiaminase-2/PQQC" evidence="2">
    <location>
        <begin position="13"/>
        <end position="212"/>
    </location>
</feature>
<dbReference type="GO" id="GO:0005829">
    <property type="term" value="C:cytosol"/>
    <property type="evidence" value="ECO:0007669"/>
    <property type="project" value="TreeGrafter"/>
</dbReference>
<dbReference type="Gene3D" id="1.20.910.10">
    <property type="entry name" value="Heme oxygenase-like"/>
    <property type="match status" value="1"/>
</dbReference>
<gene>
    <name evidence="3" type="ORF">DJ69_10020</name>
</gene>
<dbReference type="SUPFAM" id="SSF48613">
    <property type="entry name" value="Heme oxygenase-like"/>
    <property type="match status" value="1"/>
</dbReference>
<evidence type="ECO:0000313" key="4">
    <source>
        <dbReference type="Proteomes" id="UP000222824"/>
    </source>
</evidence>
<dbReference type="InterPro" id="IPR004305">
    <property type="entry name" value="Thiaminase-2/PQQC"/>
</dbReference>
<dbReference type="InterPro" id="IPR050967">
    <property type="entry name" value="Thiamine_Salvage_TenA"/>
</dbReference>
<evidence type="ECO:0000313" key="3">
    <source>
        <dbReference type="EMBL" id="PHQ38647.1"/>
    </source>
</evidence>
<dbReference type="GO" id="GO:0050334">
    <property type="term" value="F:thiaminase activity"/>
    <property type="evidence" value="ECO:0007669"/>
    <property type="project" value="InterPro"/>
</dbReference>
<dbReference type="Pfam" id="PF03070">
    <property type="entry name" value="TENA_THI-4"/>
    <property type="match status" value="1"/>
</dbReference>
<name>A0A2G1WI29_9EURY</name>
<dbReference type="NCBIfam" id="TIGR04306">
    <property type="entry name" value="salvage_TenA"/>
    <property type="match status" value="1"/>
</dbReference>
<dbReference type="GO" id="GO:0006772">
    <property type="term" value="P:thiamine metabolic process"/>
    <property type="evidence" value="ECO:0007669"/>
    <property type="project" value="InterPro"/>
</dbReference>
<dbReference type="OrthoDB" id="85443at2157"/>
<proteinExistence type="predicted"/>
<comment type="caution">
    <text evidence="3">The sequence shown here is derived from an EMBL/GenBank/DDBJ whole genome shotgun (WGS) entry which is preliminary data.</text>
</comment>
<dbReference type="InterPro" id="IPR027574">
    <property type="entry name" value="Thiaminase_II"/>
</dbReference>
<evidence type="ECO:0000256" key="1">
    <source>
        <dbReference type="SAM" id="MobiDB-lite"/>
    </source>
</evidence>
<dbReference type="PANTHER" id="PTHR43198">
    <property type="entry name" value="BIFUNCTIONAL TH2 PROTEIN"/>
    <property type="match status" value="1"/>
</dbReference>
<keyword evidence="4" id="KW-1185">Reference proteome</keyword>
<accession>A0A2G1WI29</accession>
<sequence length="249" mass="27461">MAFSDELLTAGADIWAAQFEHPFVRELAAGDLDKAAFRRWLEQDYRYLSDYARTYAVAGSKARDETAMATLLGGADAVLNEELELHRSFAGEYGVAPEELAAVRKRPTCEAYTSFLVRTAHERPVPVAVAALYPCMQGYLDVADHMAGLADETHRYTPFIETYTSEAFRAETDSMRGLLDDYAEAYPGHRDAMRDAFHRSARLELAFWEMAYVGEEWVSESADGAGQSAGMDAPVEANVTDGANESDGT</sequence>
<organism evidence="3 4">
    <name type="scientific">Halorubrum persicum</name>
    <dbReference type="NCBI Taxonomy" id="1383844"/>
    <lineage>
        <taxon>Archaea</taxon>
        <taxon>Methanobacteriati</taxon>
        <taxon>Methanobacteriota</taxon>
        <taxon>Stenosarchaea group</taxon>
        <taxon>Halobacteria</taxon>
        <taxon>Halobacteriales</taxon>
        <taxon>Haloferacaceae</taxon>
        <taxon>Halorubrum</taxon>
    </lineage>
</organism>
<dbReference type="RefSeq" id="WP_099255483.1">
    <property type="nucleotide sequence ID" value="NZ_NHOA01000084.1"/>
</dbReference>
<evidence type="ECO:0000259" key="2">
    <source>
        <dbReference type="Pfam" id="PF03070"/>
    </source>
</evidence>